<dbReference type="Gene3D" id="2.30.40.10">
    <property type="entry name" value="Urease, subunit C, domain 1"/>
    <property type="match status" value="1"/>
</dbReference>
<accession>A0A099I6R7</accession>
<dbReference type="SUPFAM" id="SSF51338">
    <property type="entry name" value="Composite domain of metallo-dependent hydrolases"/>
    <property type="match status" value="1"/>
</dbReference>
<gene>
    <name evidence="1" type="ORF">CIAN88_09385</name>
</gene>
<sequence length="246" mass="27578">MKKRATLLIINLEKIYTMDMVNKHPLVFQHAFIAIHHERILAVGCGSWREYADKDTRILDGRGHIAVPGFIEVEAQLSTASKRDGLRRQLEEGMAYMRNGTLTLACRGGGAAALREQPCFEILDANPACIPVMYPYASLFQKNKKRLCRFCISAAGNYAIQDQLCAAQLMGMAEVYDAWTLLQALTVWPARALDRGELGHIQRNAQADILLFAHTDIHALFHTLGNRYLAQVIKKGIRVFPDILVS</sequence>
<proteinExistence type="predicted"/>
<evidence type="ECO:0000313" key="2">
    <source>
        <dbReference type="Proteomes" id="UP000030008"/>
    </source>
</evidence>
<protein>
    <submittedName>
        <fullName evidence="1">Imidazolonepropionase</fullName>
    </submittedName>
</protein>
<dbReference type="Proteomes" id="UP000030008">
    <property type="component" value="Unassembled WGS sequence"/>
</dbReference>
<reference evidence="1 2" key="1">
    <citation type="submission" date="2014-08" db="EMBL/GenBank/DDBJ databases">
        <title>Clostridium innocuum, an unnegligible vancomycin-resistant pathogen causing extra-intestinal infections.</title>
        <authorList>
            <person name="Feng Y."/>
            <person name="Chiu C.-H."/>
        </authorList>
    </citation>
    <scope>NUCLEOTIDE SEQUENCE [LARGE SCALE GENOMIC DNA]</scope>
    <source>
        <strain evidence="1 2">AN88</strain>
    </source>
</reference>
<dbReference type="EMBL" id="JQIF01000040">
    <property type="protein sequence ID" value="KGJ53375.1"/>
    <property type="molecule type" value="Genomic_DNA"/>
</dbReference>
<name>A0A099I6R7_CLOIN</name>
<dbReference type="InterPro" id="IPR011059">
    <property type="entry name" value="Metal-dep_hydrolase_composite"/>
</dbReference>
<dbReference type="AlphaFoldDB" id="A0A099I6R7"/>
<comment type="caution">
    <text evidence="1">The sequence shown here is derived from an EMBL/GenBank/DDBJ whole genome shotgun (WGS) entry which is preliminary data.</text>
</comment>
<dbReference type="GO" id="GO:0016810">
    <property type="term" value="F:hydrolase activity, acting on carbon-nitrogen (but not peptide) bonds"/>
    <property type="evidence" value="ECO:0007669"/>
    <property type="project" value="InterPro"/>
</dbReference>
<evidence type="ECO:0000313" key="1">
    <source>
        <dbReference type="EMBL" id="KGJ53375.1"/>
    </source>
</evidence>
<dbReference type="RefSeq" id="WP_044905179.1">
    <property type="nucleotide sequence ID" value="NZ_CAXUDH010000009.1"/>
</dbReference>
<organism evidence="1 2">
    <name type="scientific">Clostridium innocuum</name>
    <dbReference type="NCBI Taxonomy" id="1522"/>
    <lineage>
        <taxon>Bacteria</taxon>
        <taxon>Bacillati</taxon>
        <taxon>Bacillota</taxon>
        <taxon>Clostridia</taxon>
        <taxon>Eubacteriales</taxon>
        <taxon>Clostridiaceae</taxon>
        <taxon>Clostridium</taxon>
    </lineage>
</organism>